<evidence type="ECO:0000259" key="2">
    <source>
        <dbReference type="Pfam" id="PF02481"/>
    </source>
</evidence>
<comment type="similarity">
    <text evidence="1">Belongs to the DprA/Smf family.</text>
</comment>
<organism evidence="4 5">
    <name type="scientific">Bradyrhizobium brasilense</name>
    <dbReference type="NCBI Taxonomy" id="1419277"/>
    <lineage>
        <taxon>Bacteria</taxon>
        <taxon>Pseudomonadati</taxon>
        <taxon>Pseudomonadota</taxon>
        <taxon>Alphaproteobacteria</taxon>
        <taxon>Hyphomicrobiales</taxon>
        <taxon>Nitrobacteraceae</taxon>
        <taxon>Bradyrhizobium</taxon>
    </lineage>
</organism>
<protein>
    <submittedName>
        <fullName evidence="4">DNA processing protein</fullName>
    </submittedName>
</protein>
<dbReference type="PANTHER" id="PTHR43022">
    <property type="entry name" value="PROTEIN SMF"/>
    <property type="match status" value="1"/>
</dbReference>
<name>A0A1G6JEA3_9BRAD</name>
<dbReference type="RefSeq" id="WP_092078163.1">
    <property type="nucleotide sequence ID" value="NZ_FMZW01000001.1"/>
</dbReference>
<dbReference type="GO" id="GO:0009294">
    <property type="term" value="P:DNA-mediated transformation"/>
    <property type="evidence" value="ECO:0007669"/>
    <property type="project" value="InterPro"/>
</dbReference>
<gene>
    <name evidence="4" type="ORF">SAMN05216337_1001424</name>
</gene>
<dbReference type="Gene3D" id="3.40.50.450">
    <property type="match status" value="1"/>
</dbReference>
<evidence type="ECO:0000256" key="1">
    <source>
        <dbReference type="ARBA" id="ARBA00006525"/>
    </source>
</evidence>
<dbReference type="Pfam" id="PF17782">
    <property type="entry name" value="WHD_DprA"/>
    <property type="match status" value="1"/>
</dbReference>
<sequence>MHDRSPSPAKLTDTERLNRLRLIRSDNVGPRTFASLLRHFGDVAHALERLPDLARRGGVSGPGRICGEADAAAELAACRKFGIDLVAPEEAHYPARLATIDDAPPLLGVRGAREVLMRPMIAIVGSRNASGAGLKFAGTLARDLGDAGFVVISGLARGIDQAAHRATVASGTVAVLAGGHDRIYPPEHEDLLAALLERGAAISEMPLGHVPRARDFPRRNRLISGASLGVVIVEAAHRSGSLITARMAAEQGREVFAVPGSPIDPRAAGANDLIKQGATLVTEAADVISAVTPIMERPVMLGVREDDEPLDFATDSGDRARIIDLLGPSPISLDDLIRMADVSPAVVRAVLLELELAGRLERHGGGLVSMI</sequence>
<reference evidence="4 5" key="1">
    <citation type="submission" date="2016-10" db="EMBL/GenBank/DDBJ databases">
        <authorList>
            <person name="de Groot N.N."/>
        </authorList>
    </citation>
    <scope>NUCLEOTIDE SEQUENCE [LARGE SCALE GENOMIC DNA]</scope>
    <source>
        <strain evidence="4 5">R5</strain>
    </source>
</reference>
<evidence type="ECO:0000259" key="3">
    <source>
        <dbReference type="Pfam" id="PF17782"/>
    </source>
</evidence>
<dbReference type="Pfam" id="PF21102">
    <property type="entry name" value="DprA_N"/>
    <property type="match status" value="1"/>
</dbReference>
<dbReference type="AlphaFoldDB" id="A0A1G6JEA3"/>
<dbReference type="SUPFAM" id="SSF102405">
    <property type="entry name" value="MCP/YpsA-like"/>
    <property type="match status" value="1"/>
</dbReference>
<dbReference type="InterPro" id="IPR041614">
    <property type="entry name" value="DprA_WH"/>
</dbReference>
<evidence type="ECO:0000313" key="4">
    <source>
        <dbReference type="EMBL" id="SDC17050.1"/>
    </source>
</evidence>
<feature type="domain" description="DprA winged helix" evidence="3">
    <location>
        <begin position="313"/>
        <end position="366"/>
    </location>
</feature>
<dbReference type="Gene3D" id="1.10.10.10">
    <property type="entry name" value="Winged helix-like DNA-binding domain superfamily/Winged helix DNA-binding domain"/>
    <property type="match status" value="1"/>
</dbReference>
<dbReference type="NCBIfam" id="TIGR00732">
    <property type="entry name" value="dprA"/>
    <property type="match status" value="1"/>
</dbReference>
<accession>A0A1G6JEA3</accession>
<dbReference type="PANTHER" id="PTHR43022:SF1">
    <property type="entry name" value="PROTEIN SMF"/>
    <property type="match status" value="1"/>
</dbReference>
<dbReference type="Proteomes" id="UP000199245">
    <property type="component" value="Unassembled WGS sequence"/>
</dbReference>
<proteinExistence type="inferred from homology"/>
<evidence type="ECO:0000313" key="5">
    <source>
        <dbReference type="Proteomes" id="UP000199245"/>
    </source>
</evidence>
<dbReference type="InterPro" id="IPR003488">
    <property type="entry name" value="DprA"/>
</dbReference>
<dbReference type="InterPro" id="IPR036388">
    <property type="entry name" value="WH-like_DNA-bd_sf"/>
</dbReference>
<dbReference type="Pfam" id="PF02481">
    <property type="entry name" value="DNA_processg_A"/>
    <property type="match status" value="1"/>
</dbReference>
<dbReference type="EMBL" id="FMZW01000001">
    <property type="protein sequence ID" value="SDC17050.1"/>
    <property type="molecule type" value="Genomic_DNA"/>
</dbReference>
<feature type="domain" description="Smf/DprA SLOG" evidence="2">
    <location>
        <begin position="86"/>
        <end position="291"/>
    </location>
</feature>
<dbReference type="InterPro" id="IPR057666">
    <property type="entry name" value="DrpA_SLOG"/>
</dbReference>